<keyword evidence="2" id="KW-1185">Reference proteome</keyword>
<comment type="caution">
    <text evidence="1">The sequence shown here is derived from an EMBL/GenBank/DDBJ whole genome shotgun (WGS) entry which is preliminary data.</text>
</comment>
<gene>
    <name evidence="1" type="ORF">KHLLAP_LOCUS10330</name>
</gene>
<evidence type="ECO:0000313" key="2">
    <source>
        <dbReference type="Proteomes" id="UP001295740"/>
    </source>
</evidence>
<accession>A0AAI8VRQ8</accession>
<evidence type="ECO:0000313" key="1">
    <source>
        <dbReference type="EMBL" id="CAJ2509862.1"/>
    </source>
</evidence>
<dbReference type="AlphaFoldDB" id="A0AAI8VRQ8"/>
<reference evidence="1" key="1">
    <citation type="submission" date="2023-10" db="EMBL/GenBank/DDBJ databases">
        <authorList>
            <person name="Hackl T."/>
        </authorList>
    </citation>
    <scope>NUCLEOTIDE SEQUENCE</scope>
</reference>
<organism evidence="1 2">
    <name type="scientific">Anthostomella pinea</name>
    <dbReference type="NCBI Taxonomy" id="933095"/>
    <lineage>
        <taxon>Eukaryota</taxon>
        <taxon>Fungi</taxon>
        <taxon>Dikarya</taxon>
        <taxon>Ascomycota</taxon>
        <taxon>Pezizomycotina</taxon>
        <taxon>Sordariomycetes</taxon>
        <taxon>Xylariomycetidae</taxon>
        <taxon>Xylariales</taxon>
        <taxon>Xylariaceae</taxon>
        <taxon>Anthostomella</taxon>
    </lineage>
</organism>
<sequence length="57" mass="6361">MEATAPTTTTTTTGTDALAYTAAEKAWLGQHYNIYKDEDREEGRRIVRALVTEAIEE</sequence>
<proteinExistence type="predicted"/>
<protein>
    <submittedName>
        <fullName evidence="1">Uu.00g057620.m01.CDS01</fullName>
    </submittedName>
</protein>
<dbReference type="EMBL" id="CAUWAG010000013">
    <property type="protein sequence ID" value="CAJ2509862.1"/>
    <property type="molecule type" value="Genomic_DNA"/>
</dbReference>
<dbReference type="Proteomes" id="UP001295740">
    <property type="component" value="Unassembled WGS sequence"/>
</dbReference>
<name>A0AAI8VRQ8_9PEZI</name>